<dbReference type="EMBL" id="KL367495">
    <property type="protein sequence ID" value="KFD69455.1"/>
    <property type="molecule type" value="Genomic_DNA"/>
</dbReference>
<sequence>MQYSIEYLKYRSIQSPSNPHQRFCLICEKAFANEVMKPSKLVKQLKNIASDSAGKGLSYFQSLRGKFQKRSKLSGSFWSASRQNNYGLRIAYNPSLLTAKCGKPLGSHMLSVKDCYFPAVSEELRTAMRVLATEIMQKIPLNNNTSSHYNWTNRSCRRMKHNCLLAFTLSRKESKTWFFLTGPTICTRAPFPCFVCNQSSGVPKLKTGTTVQ</sequence>
<feature type="non-terminal residue" evidence="1">
    <location>
        <position position="212"/>
    </location>
</feature>
<organism evidence="1">
    <name type="scientific">Trichuris suis</name>
    <name type="common">pig whipworm</name>
    <dbReference type="NCBI Taxonomy" id="68888"/>
    <lineage>
        <taxon>Eukaryota</taxon>
        <taxon>Metazoa</taxon>
        <taxon>Ecdysozoa</taxon>
        <taxon>Nematoda</taxon>
        <taxon>Enoplea</taxon>
        <taxon>Dorylaimia</taxon>
        <taxon>Trichinellida</taxon>
        <taxon>Trichuridae</taxon>
        <taxon>Trichuris</taxon>
    </lineage>
</organism>
<dbReference type="Proteomes" id="UP000030758">
    <property type="component" value="Unassembled WGS sequence"/>
</dbReference>
<dbReference type="AlphaFoldDB" id="A0A085NJ09"/>
<protein>
    <submittedName>
        <fullName evidence="1">Uncharacterized protein</fullName>
    </submittedName>
</protein>
<accession>A0A085NJ09</accession>
<proteinExistence type="predicted"/>
<name>A0A085NJ09_9BILA</name>
<gene>
    <name evidence="1" type="ORF">M514_07915</name>
</gene>
<reference evidence="1" key="1">
    <citation type="journal article" date="2014" name="Nat. Genet.">
        <title>Genome and transcriptome of the porcine whipworm Trichuris suis.</title>
        <authorList>
            <person name="Jex A.R."/>
            <person name="Nejsum P."/>
            <person name="Schwarz E.M."/>
            <person name="Hu L."/>
            <person name="Young N.D."/>
            <person name="Hall R.S."/>
            <person name="Korhonen P.K."/>
            <person name="Liao S."/>
            <person name="Thamsborg S."/>
            <person name="Xia J."/>
            <person name="Xu P."/>
            <person name="Wang S."/>
            <person name="Scheerlinck J.P."/>
            <person name="Hofmann A."/>
            <person name="Sternberg P.W."/>
            <person name="Wang J."/>
            <person name="Gasser R.B."/>
        </authorList>
    </citation>
    <scope>NUCLEOTIDE SEQUENCE [LARGE SCALE GENOMIC DNA]</scope>
    <source>
        <strain evidence="1">DCEP-RM93F</strain>
    </source>
</reference>
<evidence type="ECO:0000313" key="1">
    <source>
        <dbReference type="EMBL" id="KFD69455.1"/>
    </source>
</evidence>